<protein>
    <submittedName>
        <fullName evidence="1">Uncharacterized protein</fullName>
    </submittedName>
</protein>
<gene>
    <name evidence="1" type="ORF">LEP1GSC043_0143</name>
</gene>
<proteinExistence type="predicted"/>
<name>N1U0J5_9LEPT</name>
<reference evidence="1 2" key="1">
    <citation type="submission" date="2013-02" db="EMBL/GenBank/DDBJ databases">
        <authorList>
            <person name="Harkins D.M."/>
            <person name="Durkin A.S."/>
            <person name="Brinkac L.M."/>
            <person name="Haft D.H."/>
            <person name="Selengut J.D."/>
            <person name="Sanka R."/>
            <person name="DePew J."/>
            <person name="Purushe J."/>
            <person name="Haake D.A."/>
            <person name="Matsunaga J."/>
            <person name="Vinetz J.M."/>
            <person name="Sutton G.G."/>
            <person name="Nierman W.C."/>
            <person name="Fouts D.E."/>
        </authorList>
    </citation>
    <scope>NUCLEOTIDE SEQUENCE [LARGE SCALE GENOMIC DNA]</scope>
    <source>
        <strain evidence="1 2">Ecochallenge</strain>
    </source>
</reference>
<sequence length="72" mass="8432">MEERVKVKRLSFSFFSADSFSILHLFGDSSRKCISRSYELAYRTLTLKLCRSCLKNTLSLLKMSIPIILKYF</sequence>
<evidence type="ECO:0000313" key="2">
    <source>
        <dbReference type="Proteomes" id="UP000012249"/>
    </source>
</evidence>
<dbReference type="AlphaFoldDB" id="N1U0J5"/>
<evidence type="ECO:0000313" key="1">
    <source>
        <dbReference type="EMBL" id="EMY12507.1"/>
    </source>
</evidence>
<accession>N1U0J5</accession>
<dbReference type="Proteomes" id="UP000012249">
    <property type="component" value="Unassembled WGS sequence"/>
</dbReference>
<organism evidence="1 2">
    <name type="scientific">Leptospira weilii str. Ecochallenge</name>
    <dbReference type="NCBI Taxonomy" id="1049986"/>
    <lineage>
        <taxon>Bacteria</taxon>
        <taxon>Pseudomonadati</taxon>
        <taxon>Spirochaetota</taxon>
        <taxon>Spirochaetia</taxon>
        <taxon>Leptospirales</taxon>
        <taxon>Leptospiraceae</taxon>
        <taxon>Leptospira</taxon>
    </lineage>
</organism>
<dbReference type="EMBL" id="AHMI02000293">
    <property type="protein sequence ID" value="EMY12507.1"/>
    <property type="molecule type" value="Genomic_DNA"/>
</dbReference>
<comment type="caution">
    <text evidence="1">The sequence shown here is derived from an EMBL/GenBank/DDBJ whole genome shotgun (WGS) entry which is preliminary data.</text>
</comment>